<organism evidence="1 2">
    <name type="scientific">Spectribacter hydrogenoxidans</name>
    <dbReference type="NCBI Taxonomy" id="3075608"/>
    <lineage>
        <taxon>Bacteria</taxon>
        <taxon>Pseudomonadati</taxon>
        <taxon>Pseudomonadota</taxon>
        <taxon>Gammaproteobacteria</taxon>
        <taxon>Salinisphaerales</taxon>
        <taxon>Salinisphaeraceae</taxon>
        <taxon>Spectribacter</taxon>
    </lineage>
</organism>
<reference evidence="1 2" key="1">
    <citation type="submission" date="2023-09" db="EMBL/GenBank/DDBJ databases">
        <authorList>
            <person name="Rey-Velasco X."/>
        </authorList>
    </citation>
    <scope>NUCLEOTIDE SEQUENCE [LARGE SCALE GENOMIC DNA]</scope>
    <source>
        <strain evidence="1 2">W335</strain>
    </source>
</reference>
<dbReference type="Proteomes" id="UP001251857">
    <property type="component" value="Unassembled WGS sequence"/>
</dbReference>
<gene>
    <name evidence="1" type="ORF">RM532_09005</name>
</gene>
<proteinExistence type="predicted"/>
<name>A0ABU3C0M4_9GAMM</name>
<evidence type="ECO:0000313" key="1">
    <source>
        <dbReference type="EMBL" id="MDT0635097.1"/>
    </source>
</evidence>
<dbReference type="InterPro" id="IPR008018">
    <property type="entry name" value="Phage_tail_attach_FII"/>
</dbReference>
<dbReference type="Pfam" id="PF05354">
    <property type="entry name" value="Phage_attach"/>
    <property type="match status" value="1"/>
</dbReference>
<keyword evidence="2" id="KW-1185">Reference proteome</keyword>
<dbReference type="RefSeq" id="WP_311652950.1">
    <property type="nucleotide sequence ID" value="NZ_JAVRIB010000008.1"/>
</dbReference>
<dbReference type="EMBL" id="JAVRIB010000008">
    <property type="protein sequence ID" value="MDT0635097.1"/>
    <property type="molecule type" value="Genomic_DNA"/>
</dbReference>
<protein>
    <submittedName>
        <fullName evidence="1">Uncharacterized protein</fullName>
    </submittedName>
</protein>
<evidence type="ECO:0000313" key="2">
    <source>
        <dbReference type="Proteomes" id="UP001251857"/>
    </source>
</evidence>
<sequence length="102" mass="10770">MSWNEARADMVDQAVELMGVAMTVTPPGGAAVTTRGYYRAEGEIQREGAYTADIAPVVSLPVADVGLPTRDTEITDGTSTWLVDGPAIRNGYKVTVVVRDAG</sequence>
<comment type="caution">
    <text evidence="1">The sequence shown here is derived from an EMBL/GenBank/DDBJ whole genome shotgun (WGS) entry which is preliminary data.</text>
</comment>
<accession>A0ABU3C0M4</accession>